<name>A0A8K0JBS9_9HYPO</name>
<comment type="catalytic activity">
    <reaction evidence="11 14">
        <text>myo-inositol + O2 = D-glucuronate + H2O + H(+)</text>
        <dbReference type="Rhea" id="RHEA:23696"/>
        <dbReference type="ChEBI" id="CHEBI:15377"/>
        <dbReference type="ChEBI" id="CHEBI:15378"/>
        <dbReference type="ChEBI" id="CHEBI:15379"/>
        <dbReference type="ChEBI" id="CHEBI:17268"/>
        <dbReference type="ChEBI" id="CHEBI:58720"/>
        <dbReference type="EC" id="1.13.99.1"/>
    </reaction>
</comment>
<comment type="caution">
    <text evidence="15">The sequence shown here is derived from an EMBL/GenBank/DDBJ whole genome shotgun (WGS) entry which is preliminary data.</text>
</comment>
<dbReference type="AlphaFoldDB" id="A0A8K0JBS9"/>
<feature type="binding site" evidence="12">
    <location>
        <begin position="165"/>
        <end position="166"/>
    </location>
    <ligand>
        <name>substrate</name>
    </ligand>
</feature>
<evidence type="ECO:0000256" key="9">
    <source>
        <dbReference type="ARBA" id="ARBA00023004"/>
    </source>
</evidence>
<feature type="binding site" evidence="13">
    <location>
        <position position="242"/>
    </location>
    <ligand>
        <name>Fe cation</name>
        <dbReference type="ChEBI" id="CHEBI:24875"/>
        <label>1</label>
    </ligand>
</feature>
<evidence type="ECO:0000256" key="14">
    <source>
        <dbReference type="RuleBase" id="RU367039"/>
    </source>
</evidence>
<proteinExistence type="inferred from homology"/>
<dbReference type="UniPathway" id="UPA00111">
    <property type="reaction ID" value="UER00527"/>
</dbReference>
<evidence type="ECO:0000256" key="1">
    <source>
        <dbReference type="ARBA" id="ARBA00004496"/>
    </source>
</evidence>
<dbReference type="Gene3D" id="1.10.3210.10">
    <property type="entry name" value="Hypothetical protein af1432"/>
    <property type="match status" value="1"/>
</dbReference>
<dbReference type="EC" id="1.13.99.1" evidence="4 14"/>
<feature type="binding site" evidence="13">
    <location>
        <position position="144"/>
    </location>
    <ligand>
        <name>Fe cation</name>
        <dbReference type="ChEBI" id="CHEBI:24875"/>
        <label>1</label>
    </ligand>
</feature>
<evidence type="ECO:0000256" key="6">
    <source>
        <dbReference type="ARBA" id="ARBA00022490"/>
    </source>
</evidence>
<comment type="pathway">
    <text evidence="2 14">Polyol metabolism; myo-inositol degradation into D-glucuronate; D-glucuronate from myo-inositol: step 1/1.</text>
</comment>
<dbReference type="PANTHER" id="PTHR12588:SF0">
    <property type="entry name" value="INOSITOL OXYGENASE"/>
    <property type="match status" value="1"/>
</dbReference>
<sequence>MAPSALVEDAPALVAGQALESLSDSIDDVNCIKYDSQTNFDAGKDKKQFRQYQDACERVKNFYREQHEKQTVAYNLAARNRFNSAARVRPGMTVWQAIEKLNTLVDESDPDTELSQIEHLLQSAEAIRRDGKPRWMQLTGLIHDLGKLMLFFPELGTQGQWDVVGDTFPVGCAFDKRIILPDTFAANPDTKDPVYSTKFGIYTPGCGLDNVMLSWGHDEYLYHVVKDQSTLPDEALAMIRYHSFYPWHREGAYRELMSKKDHAMLKAVRAFNPYDLYSKSDDVPLVEELKPYYLELIDEFFPQQVVKW</sequence>
<keyword evidence="9 13" id="KW-0408">Iron</keyword>
<dbReference type="Pfam" id="PF05153">
    <property type="entry name" value="MIOX"/>
    <property type="match status" value="1"/>
</dbReference>
<evidence type="ECO:0000256" key="11">
    <source>
        <dbReference type="ARBA" id="ARBA00048271"/>
    </source>
</evidence>
<evidence type="ECO:0000313" key="16">
    <source>
        <dbReference type="Proteomes" id="UP000811619"/>
    </source>
</evidence>
<evidence type="ECO:0000256" key="5">
    <source>
        <dbReference type="ARBA" id="ARBA00019269"/>
    </source>
</evidence>
<dbReference type="GO" id="GO:0019310">
    <property type="term" value="P:inositol catabolic process"/>
    <property type="evidence" value="ECO:0007669"/>
    <property type="project" value="UniProtKB-UniRule"/>
</dbReference>
<dbReference type="GO" id="GO:0050113">
    <property type="term" value="F:inositol oxygenase activity"/>
    <property type="evidence" value="ECO:0007669"/>
    <property type="project" value="UniProtKB-UniRule"/>
</dbReference>
<comment type="subcellular location">
    <subcellularLocation>
        <location evidence="1 14">Cytoplasm</location>
    </subcellularLocation>
</comment>
<evidence type="ECO:0000313" key="15">
    <source>
        <dbReference type="EMBL" id="KAG5929671.1"/>
    </source>
</evidence>
<dbReference type="GO" id="GO:0005506">
    <property type="term" value="F:iron ion binding"/>
    <property type="evidence" value="ECO:0007669"/>
    <property type="project" value="InterPro"/>
</dbReference>
<reference evidence="15" key="1">
    <citation type="journal article" date="2020" name="bioRxiv">
        <title>Whole genome comparisons of ergot fungi reveals the divergence and evolution of species within the genus Claviceps are the result of varying mechanisms driving genome evolution and host range expansion.</title>
        <authorList>
            <person name="Wyka S.A."/>
            <person name="Mondo S.J."/>
            <person name="Liu M."/>
            <person name="Dettman J."/>
            <person name="Nalam V."/>
            <person name="Broders K.D."/>
        </authorList>
    </citation>
    <scope>NUCLEOTIDE SEQUENCE</scope>
    <source>
        <strain evidence="15">CCC 489</strain>
    </source>
</reference>
<organism evidence="15 16">
    <name type="scientific">Claviceps africana</name>
    <dbReference type="NCBI Taxonomy" id="83212"/>
    <lineage>
        <taxon>Eukaryota</taxon>
        <taxon>Fungi</taxon>
        <taxon>Dikarya</taxon>
        <taxon>Ascomycota</taxon>
        <taxon>Pezizomycotina</taxon>
        <taxon>Sordariomycetes</taxon>
        <taxon>Hypocreomycetidae</taxon>
        <taxon>Hypocreales</taxon>
        <taxon>Clavicipitaceae</taxon>
        <taxon>Claviceps</taxon>
    </lineage>
</organism>
<dbReference type="InterPro" id="IPR007828">
    <property type="entry name" value="Inositol_oxygenase"/>
</dbReference>
<feature type="binding site" evidence="13">
    <location>
        <position position="119"/>
    </location>
    <ligand>
        <name>Fe cation</name>
        <dbReference type="ChEBI" id="CHEBI:24875"/>
        <label>1</label>
    </ligand>
</feature>
<evidence type="ECO:0000256" key="4">
    <source>
        <dbReference type="ARBA" id="ARBA00011919"/>
    </source>
</evidence>
<feature type="binding site" evidence="12">
    <location>
        <position position="147"/>
    </location>
    <ligand>
        <name>substrate</name>
    </ligand>
</feature>
<accession>A0A8K0JBS9</accession>
<keyword evidence="16" id="KW-1185">Reference proteome</keyword>
<comment type="cofactor">
    <cofactor evidence="13 14">
        <name>Fe cation</name>
        <dbReference type="ChEBI" id="CHEBI:24875"/>
    </cofactor>
    <text evidence="13 14">Binds 2 iron ions per subunit.</text>
</comment>
<evidence type="ECO:0000256" key="12">
    <source>
        <dbReference type="PIRSR" id="PIRSR607828-1"/>
    </source>
</evidence>
<dbReference type="SUPFAM" id="SSF109604">
    <property type="entry name" value="HD-domain/PDEase-like"/>
    <property type="match status" value="1"/>
</dbReference>
<feature type="binding site" evidence="12">
    <location>
        <begin position="106"/>
        <end position="108"/>
    </location>
    <ligand>
        <name>substrate</name>
    </ligand>
</feature>
<evidence type="ECO:0000256" key="13">
    <source>
        <dbReference type="PIRSR" id="PIRSR607828-2"/>
    </source>
</evidence>
<dbReference type="PANTHER" id="PTHR12588">
    <property type="entry name" value="MYOINOSITOL OXYGENASE"/>
    <property type="match status" value="1"/>
</dbReference>
<feature type="binding site" evidence="13">
    <location>
        <position position="143"/>
    </location>
    <ligand>
        <name>Fe cation</name>
        <dbReference type="ChEBI" id="CHEBI:24875"/>
        <label>1</label>
    </ligand>
</feature>
<dbReference type="EMBL" id="SRPY01000047">
    <property type="protein sequence ID" value="KAG5929671.1"/>
    <property type="molecule type" value="Genomic_DNA"/>
</dbReference>
<feature type="binding site" evidence="12">
    <location>
        <position position="50"/>
    </location>
    <ligand>
        <name>substrate</name>
    </ligand>
</feature>
<evidence type="ECO:0000256" key="7">
    <source>
        <dbReference type="ARBA" id="ARBA00022723"/>
    </source>
</evidence>
<keyword evidence="8 14" id="KW-0560">Oxidoreductase</keyword>
<protein>
    <recommendedName>
        <fullName evidence="5 14">Inositol oxygenase</fullName>
        <ecNumber evidence="4 14">1.13.99.1</ecNumber>
    </recommendedName>
    <alternativeName>
        <fullName evidence="10 14">Myo-inositol oxygenase</fullName>
    </alternativeName>
</protein>
<dbReference type="OrthoDB" id="5151075at2759"/>
<keyword evidence="7 13" id="KW-0479">Metal-binding</keyword>
<gene>
    <name evidence="15" type="ORF">E4U42_005103</name>
</gene>
<evidence type="ECO:0000256" key="8">
    <source>
        <dbReference type="ARBA" id="ARBA00023002"/>
    </source>
</evidence>
<evidence type="ECO:0000256" key="3">
    <source>
        <dbReference type="ARBA" id="ARBA00005286"/>
    </source>
</evidence>
<comment type="similarity">
    <text evidence="3 14">Belongs to the myo-inositol oxygenase family.</text>
</comment>
<evidence type="ECO:0000256" key="10">
    <source>
        <dbReference type="ARBA" id="ARBA00029668"/>
    </source>
</evidence>
<feature type="binding site" evidence="13">
    <location>
        <position position="217"/>
    </location>
    <ligand>
        <name>Fe cation</name>
        <dbReference type="ChEBI" id="CHEBI:24875"/>
        <label>1</label>
    </ligand>
</feature>
<dbReference type="GO" id="GO:0005737">
    <property type="term" value="C:cytoplasm"/>
    <property type="evidence" value="ECO:0007669"/>
    <property type="project" value="UniProtKB-SubCell"/>
</dbReference>
<feature type="binding site" evidence="13">
    <location>
        <position position="275"/>
    </location>
    <ligand>
        <name>Fe cation</name>
        <dbReference type="ChEBI" id="CHEBI:24875"/>
        <label>1</label>
    </ligand>
</feature>
<feature type="binding site" evidence="12">
    <location>
        <begin position="242"/>
        <end position="243"/>
    </location>
    <ligand>
        <name>substrate</name>
    </ligand>
</feature>
<evidence type="ECO:0000256" key="2">
    <source>
        <dbReference type="ARBA" id="ARBA00005167"/>
    </source>
</evidence>
<keyword evidence="6 14" id="KW-0963">Cytoplasm</keyword>
<dbReference type="Proteomes" id="UP000811619">
    <property type="component" value="Unassembled WGS sequence"/>
</dbReference>